<sequence>MPTEPHFFVPKNLISSPLRLWVSCRFSQQRWDGEVPCAANDYDRSEWQSYILLPQASVTLARVNALADLTFEVRAGGLTRGFTALRQASTWQPLGPRPGSLIFIPITVPLSARGSCRAPGLSCRIYPIWHHGDQGLASGGKLLSWGTVSRELLVFERSDLLVLAAMSLPQEAQSRVHQVRCLGYLHTHELGEMPLSCSFRPSRCKGFLKWVRMRPKCFFGQPVSFGLWIK</sequence>
<gene>
    <name evidence="1" type="ORF">E4A48_01340</name>
</gene>
<dbReference type="AlphaFoldDB" id="A0A514E9R5"/>
<reference evidence="1 2" key="1">
    <citation type="submission" date="2019-03" db="EMBL/GenBank/DDBJ databases">
        <title>Tal1 in Xanthomonas translucens pv. cerealis Contributes to Virulence in Bacterial Leaf Streak of Wheat.</title>
        <authorList>
            <person name="Shah S.M.A."/>
            <person name="Haq F."/>
            <person name="Ma W."/>
            <person name="Xu X."/>
            <person name="Wang S."/>
            <person name="Xu Z."/>
            <person name="Zou L."/>
            <person name="Zhu B."/>
            <person name="Chen G."/>
        </authorList>
    </citation>
    <scope>NUCLEOTIDE SEQUENCE [LARGE SCALE GENOMIC DNA]</scope>
    <source>
        <strain evidence="1 2">01</strain>
    </source>
</reference>
<proteinExistence type="predicted"/>
<evidence type="ECO:0000313" key="1">
    <source>
        <dbReference type="EMBL" id="QDI02523.1"/>
    </source>
</evidence>
<evidence type="ECO:0000313" key="2">
    <source>
        <dbReference type="Proteomes" id="UP000319349"/>
    </source>
</evidence>
<name>A0A514E9R5_9XANT</name>
<organism evidence="1 2">
    <name type="scientific">Xanthomonas cerealis pv. cerealis</name>
    <dbReference type="NCBI Taxonomy" id="152263"/>
    <lineage>
        <taxon>Bacteria</taxon>
        <taxon>Pseudomonadati</taxon>
        <taxon>Pseudomonadota</taxon>
        <taxon>Gammaproteobacteria</taxon>
        <taxon>Lysobacterales</taxon>
        <taxon>Lysobacteraceae</taxon>
        <taxon>Xanthomonas</taxon>
        <taxon>Xanthomonas translucens group</taxon>
        <taxon>Xanthomonas cerealis</taxon>
    </lineage>
</organism>
<protein>
    <submittedName>
        <fullName evidence="1">Uncharacterized protein</fullName>
    </submittedName>
</protein>
<dbReference type="Proteomes" id="UP000319349">
    <property type="component" value="Chromosome"/>
</dbReference>
<keyword evidence="2" id="KW-1185">Reference proteome</keyword>
<accession>A0A514E9R5</accession>
<dbReference type="EMBL" id="CP038228">
    <property type="protein sequence ID" value="QDI02523.1"/>
    <property type="molecule type" value="Genomic_DNA"/>
</dbReference>